<dbReference type="Proteomes" id="UP000727993">
    <property type="component" value="Unassembled WGS sequence"/>
</dbReference>
<accession>A0A936NA37</accession>
<proteinExistence type="predicted"/>
<dbReference type="Pfam" id="PF13814">
    <property type="entry name" value="Replic_Relax"/>
    <property type="match status" value="1"/>
</dbReference>
<name>A0A936NA37_9ACTN</name>
<evidence type="ECO:0000313" key="2">
    <source>
        <dbReference type="Proteomes" id="UP000727993"/>
    </source>
</evidence>
<comment type="caution">
    <text evidence="1">The sequence shown here is derived from an EMBL/GenBank/DDBJ whole genome shotgun (WGS) entry which is preliminary data.</text>
</comment>
<sequence>MAEPSKRDLAVLRDVGRLGHASADQLRRLHFAEGSEVGRRRRAQAVLRRLSEDGYLHRLPRRVGGSGSGSAGFVYCLGYRGQRLVFPALFPGRRARTPEEVGTSFVGHSLAVAELVAALVEAEREERCSGMALETEPSCWRDYLGLHGAKRSLRPDLGVRLSVGGQQLVWFVEVDRGTEGLRRIRAKGRQYLEYWRTGQEQQQLGGVFPKVLWSVPDRRRKELLLRTLAELPPPGSEMFEVRTAKGSASLLLGDEMEANEGTEGDEA</sequence>
<dbReference type="AlphaFoldDB" id="A0A936NA37"/>
<evidence type="ECO:0000313" key="1">
    <source>
        <dbReference type="EMBL" id="MBK9296200.1"/>
    </source>
</evidence>
<dbReference type="EMBL" id="JADJZA010000001">
    <property type="protein sequence ID" value="MBK9296200.1"/>
    <property type="molecule type" value="Genomic_DNA"/>
</dbReference>
<reference evidence="1 2" key="1">
    <citation type="submission" date="2020-10" db="EMBL/GenBank/DDBJ databases">
        <title>Connecting structure to function with the recovery of over 1000 high-quality activated sludge metagenome-assembled genomes encoding full-length rRNA genes using long-read sequencing.</title>
        <authorList>
            <person name="Singleton C.M."/>
            <person name="Petriglieri F."/>
            <person name="Kristensen J.M."/>
            <person name="Kirkegaard R.H."/>
            <person name="Michaelsen T.Y."/>
            <person name="Andersen M.H."/>
            <person name="Karst S.M."/>
            <person name="Dueholm M.S."/>
            <person name="Nielsen P.H."/>
            <person name="Albertsen M."/>
        </authorList>
    </citation>
    <scope>NUCLEOTIDE SEQUENCE [LARGE SCALE GENOMIC DNA]</scope>
    <source>
        <strain evidence="1">Lyne_18-Q3-R50-59_MAXAC.006</strain>
    </source>
</reference>
<protein>
    <submittedName>
        <fullName evidence="1">Replication-relaxation family protein</fullName>
    </submittedName>
</protein>
<organism evidence="1 2">
    <name type="scientific">Candidatus Neomicrothrix subdominans</name>
    <dbReference type="NCBI Taxonomy" id="2954438"/>
    <lineage>
        <taxon>Bacteria</taxon>
        <taxon>Bacillati</taxon>
        <taxon>Actinomycetota</taxon>
        <taxon>Acidimicrobiia</taxon>
        <taxon>Acidimicrobiales</taxon>
        <taxon>Microthrixaceae</taxon>
        <taxon>Candidatus Neomicrothrix</taxon>
    </lineage>
</organism>
<gene>
    <name evidence="1" type="ORF">IPN02_04905</name>
</gene>
<dbReference type="InterPro" id="IPR025855">
    <property type="entry name" value="Replic_Relax"/>
</dbReference>